<protein>
    <submittedName>
        <fullName evidence="2">Uncharacterized protein LOC136091213</fullName>
    </submittedName>
</protein>
<sequence length="313" mass="36055">MFFLQKKRLKKHIYLTIVYRCDQGVSSVISITESVLNQFRLDEQKIVNIFAKSDNANCLVESMNKLCKNKSFKLFRYDFNEPCCGKDQCDRESAPAKTILRSYVDAGNDIVTAKDVAKAVKYGYGIKNAMVSVAKTENVTLTGPKIPNISNYRSYEFQEDYMTLWRYYEIGEGVKVLYNNLSIEPSIELIVPFTSTEGNFQRKTLGKNKERNYGLNTLHFCQEKGCMDYFETIIELEGHMLIGQHKRFEEFSSLDKVKKIYTEKMKATSQVHSNCITASVKITPSPINNINFQKFKNLGWALPTRKTFPFSIK</sequence>
<proteinExistence type="predicted"/>
<evidence type="ECO:0000313" key="2">
    <source>
        <dbReference type="RefSeq" id="XP_065674378.1"/>
    </source>
</evidence>
<reference evidence="2" key="1">
    <citation type="submission" date="2025-08" db="UniProtKB">
        <authorList>
            <consortium name="RefSeq"/>
        </authorList>
    </citation>
    <scope>IDENTIFICATION</scope>
</reference>
<dbReference type="GeneID" id="136091213"/>
<dbReference type="Proteomes" id="UP001652625">
    <property type="component" value="Chromosome 14"/>
</dbReference>
<organism evidence="1 2">
    <name type="scientific">Hydra vulgaris</name>
    <name type="common">Hydra</name>
    <name type="synonym">Hydra attenuata</name>
    <dbReference type="NCBI Taxonomy" id="6087"/>
    <lineage>
        <taxon>Eukaryota</taxon>
        <taxon>Metazoa</taxon>
        <taxon>Cnidaria</taxon>
        <taxon>Hydrozoa</taxon>
        <taxon>Hydroidolina</taxon>
        <taxon>Anthoathecata</taxon>
        <taxon>Aplanulata</taxon>
        <taxon>Hydridae</taxon>
        <taxon>Hydra</taxon>
    </lineage>
</organism>
<evidence type="ECO:0000313" key="1">
    <source>
        <dbReference type="Proteomes" id="UP001652625"/>
    </source>
</evidence>
<dbReference type="PANTHER" id="PTHR33845:SF1">
    <property type="entry name" value="C2H2-TYPE DOMAIN-CONTAINING PROTEIN"/>
    <property type="match status" value="1"/>
</dbReference>
<keyword evidence="1" id="KW-1185">Reference proteome</keyword>
<accession>A0ABM4DIQ4</accession>
<gene>
    <name evidence="2" type="primary">LOC136091213</name>
</gene>
<dbReference type="RefSeq" id="XP_065674378.1">
    <property type="nucleotide sequence ID" value="XM_065818306.1"/>
</dbReference>
<name>A0ABM4DIQ4_HYDVU</name>
<dbReference type="PANTHER" id="PTHR33845">
    <property type="entry name" value="C2H2-TYPE DOMAIN-CONTAINING PROTEIN"/>
    <property type="match status" value="1"/>
</dbReference>